<dbReference type="AlphaFoldDB" id="D6YTA7"/>
<keyword evidence="3" id="KW-1185">Reference proteome</keyword>
<keyword evidence="1" id="KW-0812">Transmembrane</keyword>
<evidence type="ECO:0000256" key="1">
    <source>
        <dbReference type="SAM" id="Phobius"/>
    </source>
</evidence>
<evidence type="ECO:0000313" key="3">
    <source>
        <dbReference type="Proteomes" id="UP000001505"/>
    </source>
</evidence>
<evidence type="ECO:0008006" key="4">
    <source>
        <dbReference type="Google" id="ProtNLM"/>
    </source>
</evidence>
<accession>D6YTA7</accession>
<keyword evidence="1" id="KW-0472">Membrane</keyword>
<dbReference type="Pfam" id="PF03597">
    <property type="entry name" value="FixS"/>
    <property type="match status" value="1"/>
</dbReference>
<dbReference type="KEGG" id="wch:wcw_1969"/>
<gene>
    <name evidence="2" type="ordered locus">wcw_1969</name>
</gene>
<name>D6YTA7_WADCW</name>
<reference evidence="2 3" key="1">
    <citation type="journal article" date="2010" name="PLoS ONE">
        <title>The Waddlia genome: a window into chlamydial biology.</title>
        <authorList>
            <person name="Bertelli C."/>
            <person name="Collyn F."/>
            <person name="Croxatto A."/>
            <person name="Ruckert C."/>
            <person name="Polkinghorne A."/>
            <person name="Kebbi-Beghdadi C."/>
            <person name="Goesmann A."/>
            <person name="Vaughan L."/>
            <person name="Greub G."/>
        </authorList>
    </citation>
    <scope>NUCLEOTIDE SEQUENCE [LARGE SCALE GENOMIC DNA]</scope>
    <source>
        <strain evidence="3">ATCC VR-1470 / WSU 86-1044</strain>
    </source>
</reference>
<sequence>MVWYLAVTILFALAGMLIYIYYLRNGQFDDMEDVKYQMFRDEE</sequence>
<proteinExistence type="predicted"/>
<dbReference type="OrthoDB" id="21815at2"/>
<dbReference type="InterPro" id="IPR004714">
    <property type="entry name" value="Cyt_oxidase_maturation_cbb3"/>
</dbReference>
<dbReference type="RefSeq" id="WP_013182995.1">
    <property type="nucleotide sequence ID" value="NC_014225.1"/>
</dbReference>
<organism evidence="2 3">
    <name type="scientific">Waddlia chondrophila (strain ATCC VR-1470 / WSU 86-1044)</name>
    <dbReference type="NCBI Taxonomy" id="716544"/>
    <lineage>
        <taxon>Bacteria</taxon>
        <taxon>Pseudomonadati</taxon>
        <taxon>Chlamydiota</taxon>
        <taxon>Chlamydiia</taxon>
        <taxon>Parachlamydiales</taxon>
        <taxon>Waddliaceae</taxon>
        <taxon>Waddlia</taxon>
    </lineage>
</organism>
<dbReference type="HOGENOM" id="CLU_3241425_0_0_0"/>
<dbReference type="eggNOG" id="COG3197">
    <property type="taxonomic scope" value="Bacteria"/>
</dbReference>
<protein>
    <recommendedName>
        <fullName evidence="4">Cbb3-type cytochrome oxidase assembly protein CcoS</fullName>
    </recommendedName>
</protein>
<dbReference type="EMBL" id="CP001928">
    <property type="protein sequence ID" value="ADI39302.1"/>
    <property type="molecule type" value="Genomic_DNA"/>
</dbReference>
<evidence type="ECO:0000313" key="2">
    <source>
        <dbReference type="EMBL" id="ADI39302.1"/>
    </source>
</evidence>
<dbReference type="Proteomes" id="UP000001505">
    <property type="component" value="Chromosome"/>
</dbReference>
<keyword evidence="1" id="KW-1133">Transmembrane helix</keyword>
<feature type="transmembrane region" description="Helical" evidence="1">
    <location>
        <begin position="6"/>
        <end position="23"/>
    </location>
</feature>